<proteinExistence type="predicted"/>
<organism evidence="1">
    <name type="scientific">Ackermannviridae sp</name>
    <dbReference type="NCBI Taxonomy" id="2831612"/>
    <lineage>
        <taxon>Viruses</taxon>
        <taxon>Duplodnaviria</taxon>
        <taxon>Heunggongvirae</taxon>
        <taxon>Uroviricota</taxon>
        <taxon>Caudoviricetes</taxon>
        <taxon>Pantevenvirales</taxon>
        <taxon>Ackermannviridae</taxon>
    </lineage>
</organism>
<dbReference type="EMBL" id="BK035350">
    <property type="protein sequence ID" value="DAG95073.1"/>
    <property type="molecule type" value="Genomic_DNA"/>
</dbReference>
<name>A0A8S5VPY1_9CAUD</name>
<evidence type="ECO:0000313" key="1">
    <source>
        <dbReference type="EMBL" id="DAG95073.1"/>
    </source>
</evidence>
<protein>
    <submittedName>
        <fullName evidence="1">Uncharacterized protein</fullName>
    </submittedName>
</protein>
<sequence length="34" mass="4201">MHKKWLSMLYNPIFGTFTATMLRRQLRANDYRHC</sequence>
<accession>A0A8S5VPY1</accession>
<reference evidence="1" key="1">
    <citation type="journal article" date="2021" name="Proc. Natl. Acad. Sci. U.S.A.">
        <title>A Catalog of Tens of Thousands of Viruses from Human Metagenomes Reveals Hidden Associations with Chronic Diseases.</title>
        <authorList>
            <person name="Tisza M.J."/>
            <person name="Buck C.B."/>
        </authorList>
    </citation>
    <scope>NUCLEOTIDE SEQUENCE</scope>
    <source>
        <strain evidence="1">CtS9I1</strain>
    </source>
</reference>